<dbReference type="EMBL" id="HADY01021604">
    <property type="protein sequence ID" value="SBP60089.1"/>
    <property type="molecule type" value="Transcribed_RNA"/>
</dbReference>
<evidence type="ECO:0000256" key="1">
    <source>
        <dbReference type="SAM" id="MobiDB-lite"/>
    </source>
</evidence>
<proteinExistence type="predicted"/>
<organism evidence="2">
    <name type="scientific">Nothobranchius furzeri</name>
    <name type="common">Turquoise killifish</name>
    <dbReference type="NCBI Taxonomy" id="105023"/>
    <lineage>
        <taxon>Eukaryota</taxon>
        <taxon>Metazoa</taxon>
        <taxon>Chordata</taxon>
        <taxon>Craniata</taxon>
        <taxon>Vertebrata</taxon>
        <taxon>Euteleostomi</taxon>
        <taxon>Actinopterygii</taxon>
        <taxon>Neopterygii</taxon>
        <taxon>Teleostei</taxon>
        <taxon>Neoteleostei</taxon>
        <taxon>Acanthomorphata</taxon>
        <taxon>Ovalentaria</taxon>
        <taxon>Atherinomorphae</taxon>
        <taxon>Cyprinodontiformes</taxon>
        <taxon>Nothobranchiidae</taxon>
        <taxon>Nothobranchius</taxon>
    </lineage>
</organism>
<reference evidence="2" key="1">
    <citation type="submission" date="2016-05" db="EMBL/GenBank/DDBJ databases">
        <authorList>
            <person name="Lavstsen T."/>
            <person name="Jespersen J.S."/>
        </authorList>
    </citation>
    <scope>NUCLEOTIDE SEQUENCE</scope>
    <source>
        <tissue evidence="2">Brain</tissue>
    </source>
</reference>
<feature type="compositionally biased region" description="Low complexity" evidence="1">
    <location>
        <begin position="40"/>
        <end position="56"/>
    </location>
</feature>
<gene>
    <name evidence="2" type="primary">CR762475.1</name>
</gene>
<accession>A0A1A8AYJ6</accession>
<name>A0A1A8AYJ6_NOTFU</name>
<feature type="region of interest" description="Disordered" evidence="1">
    <location>
        <begin position="35"/>
        <end position="57"/>
    </location>
</feature>
<sequence length="175" mass="19558">VERSKGELQQEPAVEVFESTIEIVVVRDDLQTEEATGAVDVAASPPEEPSSSLDDSVSWKEVEIEDARVTDLGTLETGPERPKHIEYPFTNFGLQRRSFQKKKWCDLSGWSIRSVKIQHSAIAAESLESRHGDQKKTASLAWLVFPTGKEHWTASESMTVVQDTKFQCLPGMALR</sequence>
<evidence type="ECO:0000313" key="2">
    <source>
        <dbReference type="EMBL" id="SBP60089.1"/>
    </source>
</evidence>
<reference evidence="2" key="2">
    <citation type="submission" date="2016-06" db="EMBL/GenBank/DDBJ databases">
        <title>The genome of a short-lived fish provides insights into sex chromosome evolution and the genetic control of aging.</title>
        <authorList>
            <person name="Reichwald K."/>
            <person name="Felder M."/>
            <person name="Petzold A."/>
            <person name="Koch P."/>
            <person name="Groth M."/>
            <person name="Platzer M."/>
        </authorList>
    </citation>
    <scope>NUCLEOTIDE SEQUENCE</scope>
    <source>
        <tissue evidence="2">Brain</tissue>
    </source>
</reference>
<dbReference type="AlphaFoldDB" id="A0A1A8AYJ6"/>
<feature type="non-terminal residue" evidence="2">
    <location>
        <position position="175"/>
    </location>
</feature>
<feature type="non-terminal residue" evidence="2">
    <location>
        <position position="1"/>
    </location>
</feature>
<protein>
    <submittedName>
        <fullName evidence="2">Uncharacterized protein</fullName>
    </submittedName>
</protein>